<dbReference type="AlphaFoldDB" id="A0A0R1LZ65"/>
<dbReference type="PATRIC" id="fig|1423776.4.peg.663"/>
<dbReference type="EMBL" id="AZEE01000027">
    <property type="protein sequence ID" value="KRK98915.1"/>
    <property type="molecule type" value="Genomic_DNA"/>
</dbReference>
<gene>
    <name evidence="3" type="ORF">FD04_GL000660</name>
</gene>
<dbReference type="InterPro" id="IPR002701">
    <property type="entry name" value="CM_II_prokaryot"/>
</dbReference>
<name>A0A0R1LZ65_9LACO</name>
<proteinExistence type="predicted"/>
<dbReference type="GO" id="GO:0046417">
    <property type="term" value="P:chorismate metabolic process"/>
    <property type="evidence" value="ECO:0007669"/>
    <property type="project" value="InterPro"/>
</dbReference>
<dbReference type="InterPro" id="IPR036263">
    <property type="entry name" value="Chorismate_II_sf"/>
</dbReference>
<dbReference type="GO" id="GO:0009697">
    <property type="term" value="P:salicylic acid biosynthetic process"/>
    <property type="evidence" value="ECO:0007669"/>
    <property type="project" value="TreeGrafter"/>
</dbReference>
<keyword evidence="4" id="KW-1185">Reference proteome</keyword>
<dbReference type="STRING" id="1423776.FD04_GL000660"/>
<dbReference type="Gene3D" id="1.20.59.10">
    <property type="entry name" value="Chorismate mutase"/>
    <property type="match status" value="1"/>
</dbReference>
<dbReference type="PANTHER" id="PTHR38041:SF1">
    <property type="entry name" value="CHORISMATE MUTASE"/>
    <property type="match status" value="1"/>
</dbReference>
<dbReference type="InterPro" id="IPR051331">
    <property type="entry name" value="Chorismate_mutase-related"/>
</dbReference>
<reference evidence="3 4" key="1">
    <citation type="journal article" date="2015" name="Genome Announc.">
        <title>Expanding the biotechnology potential of lactobacilli through comparative genomics of 213 strains and associated genera.</title>
        <authorList>
            <person name="Sun Z."/>
            <person name="Harris H.M."/>
            <person name="McCann A."/>
            <person name="Guo C."/>
            <person name="Argimon S."/>
            <person name="Zhang W."/>
            <person name="Yang X."/>
            <person name="Jeffery I.B."/>
            <person name="Cooney J.C."/>
            <person name="Kagawa T.F."/>
            <person name="Liu W."/>
            <person name="Song Y."/>
            <person name="Salvetti E."/>
            <person name="Wrobel A."/>
            <person name="Rasinkangas P."/>
            <person name="Parkhill J."/>
            <person name="Rea M.C."/>
            <person name="O'Sullivan O."/>
            <person name="Ritari J."/>
            <person name="Douillard F.P."/>
            <person name="Paul Ross R."/>
            <person name="Yang R."/>
            <person name="Briner A.E."/>
            <person name="Felis G.E."/>
            <person name="de Vos W.M."/>
            <person name="Barrangou R."/>
            <person name="Klaenhammer T.R."/>
            <person name="Caufield P.W."/>
            <person name="Cui Y."/>
            <person name="Zhang H."/>
            <person name="O'Toole P.W."/>
        </authorList>
    </citation>
    <scope>NUCLEOTIDE SEQUENCE [LARGE SCALE GENOMIC DNA]</scope>
    <source>
        <strain evidence="3 4">DSM 19909</strain>
    </source>
</reference>
<accession>A0A0R1LZ65</accession>
<comment type="caution">
    <text evidence="3">The sequence shown here is derived from an EMBL/GenBank/DDBJ whole genome shotgun (WGS) entry which is preliminary data.</text>
</comment>
<dbReference type="SUPFAM" id="SSF48600">
    <property type="entry name" value="Chorismate mutase II"/>
    <property type="match status" value="1"/>
</dbReference>
<evidence type="ECO:0000259" key="2">
    <source>
        <dbReference type="PROSITE" id="PS51168"/>
    </source>
</evidence>
<dbReference type="SMART" id="SM00830">
    <property type="entry name" value="CM_2"/>
    <property type="match status" value="1"/>
</dbReference>
<evidence type="ECO:0000313" key="4">
    <source>
        <dbReference type="Proteomes" id="UP000051160"/>
    </source>
</evidence>
<dbReference type="GO" id="GO:0004106">
    <property type="term" value="F:chorismate mutase activity"/>
    <property type="evidence" value="ECO:0007669"/>
    <property type="project" value="InterPro"/>
</dbReference>
<sequence length="109" mass="12527">MTNMMVSQDETEKGAWQPNQLAAARQQINQIDEQLVDLLTQRFEAVIQVNQAKQTAHIPVMDQGREDQVLDRVAQSDPNPATRAYMQDIFKTIMKNSRAYQAQLKKDDH</sequence>
<feature type="domain" description="Chorismate mutase" evidence="2">
    <location>
        <begin position="15"/>
        <end position="105"/>
    </location>
</feature>
<dbReference type="PROSITE" id="PS51168">
    <property type="entry name" value="CHORISMATE_MUT_2"/>
    <property type="match status" value="1"/>
</dbReference>
<evidence type="ECO:0000256" key="1">
    <source>
        <dbReference type="ARBA" id="ARBA00023235"/>
    </source>
</evidence>
<protein>
    <recommendedName>
        <fullName evidence="2">Chorismate mutase domain-containing protein</fullName>
    </recommendedName>
</protein>
<dbReference type="Pfam" id="PF01817">
    <property type="entry name" value="CM_2"/>
    <property type="match status" value="1"/>
</dbReference>
<dbReference type="Proteomes" id="UP000051160">
    <property type="component" value="Unassembled WGS sequence"/>
</dbReference>
<evidence type="ECO:0000313" key="3">
    <source>
        <dbReference type="EMBL" id="KRK98915.1"/>
    </source>
</evidence>
<keyword evidence="1" id="KW-0413">Isomerase</keyword>
<dbReference type="InterPro" id="IPR036979">
    <property type="entry name" value="CM_dom_sf"/>
</dbReference>
<dbReference type="PANTHER" id="PTHR38041">
    <property type="entry name" value="CHORISMATE MUTASE"/>
    <property type="match status" value="1"/>
</dbReference>
<organism evidence="3 4">
    <name type="scientific">Secundilactobacillus odoratitofui DSM 19909 = JCM 15043</name>
    <dbReference type="NCBI Taxonomy" id="1423776"/>
    <lineage>
        <taxon>Bacteria</taxon>
        <taxon>Bacillati</taxon>
        <taxon>Bacillota</taxon>
        <taxon>Bacilli</taxon>
        <taxon>Lactobacillales</taxon>
        <taxon>Lactobacillaceae</taxon>
        <taxon>Secundilactobacillus</taxon>
    </lineage>
</organism>